<dbReference type="EMBL" id="ML120499">
    <property type="protein sequence ID" value="RPA91346.1"/>
    <property type="molecule type" value="Genomic_DNA"/>
</dbReference>
<protein>
    <submittedName>
        <fullName evidence="1">Uncharacterized protein</fullName>
    </submittedName>
</protein>
<keyword evidence="2" id="KW-1185">Reference proteome</keyword>
<proteinExistence type="predicted"/>
<sequence>LSWAAREGSEEVVELLLTWEDITLYISDRWGRTPLVWTAKGHQDMGKLLLAQEDVNPNRTDTELDLTRLLWASRGGTTVYEYDNVPILSSRSRSKDESEPASPESESLLQGVACVELAALGRQDPRLPLRWSANFEGWPDVGGGDGVNIHCVETLSRVVRREWRASDHSVLERVVPGAMGMDILGREGMVCSLLS</sequence>
<accession>A0A3N4IZP6</accession>
<dbReference type="Pfam" id="PF12796">
    <property type="entry name" value="Ank_2"/>
    <property type="match status" value="1"/>
</dbReference>
<reference evidence="1 2" key="1">
    <citation type="journal article" date="2018" name="Nat. Ecol. Evol.">
        <title>Pezizomycetes genomes reveal the molecular basis of ectomycorrhizal truffle lifestyle.</title>
        <authorList>
            <person name="Murat C."/>
            <person name="Payen T."/>
            <person name="Noel B."/>
            <person name="Kuo A."/>
            <person name="Morin E."/>
            <person name="Chen J."/>
            <person name="Kohler A."/>
            <person name="Krizsan K."/>
            <person name="Balestrini R."/>
            <person name="Da Silva C."/>
            <person name="Montanini B."/>
            <person name="Hainaut M."/>
            <person name="Levati E."/>
            <person name="Barry K.W."/>
            <person name="Belfiori B."/>
            <person name="Cichocki N."/>
            <person name="Clum A."/>
            <person name="Dockter R.B."/>
            <person name="Fauchery L."/>
            <person name="Guy J."/>
            <person name="Iotti M."/>
            <person name="Le Tacon F."/>
            <person name="Lindquist E.A."/>
            <person name="Lipzen A."/>
            <person name="Malagnac F."/>
            <person name="Mello A."/>
            <person name="Molinier V."/>
            <person name="Miyauchi S."/>
            <person name="Poulain J."/>
            <person name="Riccioni C."/>
            <person name="Rubini A."/>
            <person name="Sitrit Y."/>
            <person name="Splivallo R."/>
            <person name="Traeger S."/>
            <person name="Wang M."/>
            <person name="Zifcakova L."/>
            <person name="Wipf D."/>
            <person name="Zambonelli A."/>
            <person name="Paolocci F."/>
            <person name="Nowrousian M."/>
            <person name="Ottonello S."/>
            <person name="Baldrian P."/>
            <person name="Spatafora J.W."/>
            <person name="Henrissat B."/>
            <person name="Nagy L.G."/>
            <person name="Aury J.M."/>
            <person name="Wincker P."/>
            <person name="Grigoriev I.V."/>
            <person name="Bonfante P."/>
            <person name="Martin F.M."/>
        </authorList>
    </citation>
    <scope>NUCLEOTIDE SEQUENCE [LARGE SCALE GENOMIC DNA]</scope>
    <source>
        <strain evidence="1 2">120613-1</strain>
    </source>
</reference>
<dbReference type="AlphaFoldDB" id="A0A3N4IZP6"/>
<feature type="non-terminal residue" evidence="1">
    <location>
        <position position="1"/>
    </location>
</feature>
<organism evidence="1 2">
    <name type="scientific">Choiromyces venosus 120613-1</name>
    <dbReference type="NCBI Taxonomy" id="1336337"/>
    <lineage>
        <taxon>Eukaryota</taxon>
        <taxon>Fungi</taxon>
        <taxon>Dikarya</taxon>
        <taxon>Ascomycota</taxon>
        <taxon>Pezizomycotina</taxon>
        <taxon>Pezizomycetes</taxon>
        <taxon>Pezizales</taxon>
        <taxon>Tuberaceae</taxon>
        <taxon>Choiromyces</taxon>
    </lineage>
</organism>
<evidence type="ECO:0000313" key="2">
    <source>
        <dbReference type="Proteomes" id="UP000276215"/>
    </source>
</evidence>
<dbReference type="SUPFAM" id="SSF48403">
    <property type="entry name" value="Ankyrin repeat"/>
    <property type="match status" value="1"/>
</dbReference>
<gene>
    <name evidence="1" type="ORF">L873DRAFT_1714683</name>
</gene>
<dbReference type="InterPro" id="IPR002110">
    <property type="entry name" value="Ankyrin_rpt"/>
</dbReference>
<dbReference type="Gene3D" id="1.25.40.20">
    <property type="entry name" value="Ankyrin repeat-containing domain"/>
    <property type="match status" value="1"/>
</dbReference>
<dbReference type="Proteomes" id="UP000276215">
    <property type="component" value="Unassembled WGS sequence"/>
</dbReference>
<evidence type="ECO:0000313" key="1">
    <source>
        <dbReference type="EMBL" id="RPA91346.1"/>
    </source>
</evidence>
<name>A0A3N4IZP6_9PEZI</name>
<dbReference type="InterPro" id="IPR036770">
    <property type="entry name" value="Ankyrin_rpt-contain_sf"/>
</dbReference>